<comment type="caution">
    <text evidence="1">The sequence shown here is derived from an EMBL/GenBank/DDBJ whole genome shotgun (WGS) entry which is preliminary data.</text>
</comment>
<name>A0A0G0V0B2_9BACT</name>
<evidence type="ECO:0000313" key="1">
    <source>
        <dbReference type="EMBL" id="KKR94323.1"/>
    </source>
</evidence>
<proteinExistence type="predicted"/>
<dbReference type="AlphaFoldDB" id="A0A0G0V0B2"/>
<dbReference type="EMBL" id="LCAN01000008">
    <property type="protein sequence ID" value="KKR94323.1"/>
    <property type="molecule type" value="Genomic_DNA"/>
</dbReference>
<gene>
    <name evidence="1" type="ORF">UU41_C0008G0007</name>
</gene>
<evidence type="ECO:0000313" key="2">
    <source>
        <dbReference type="Proteomes" id="UP000034961"/>
    </source>
</evidence>
<reference evidence="1 2" key="1">
    <citation type="journal article" date="2015" name="Nature">
        <title>rRNA introns, odd ribosomes, and small enigmatic genomes across a large radiation of phyla.</title>
        <authorList>
            <person name="Brown C.T."/>
            <person name="Hug L.A."/>
            <person name="Thomas B.C."/>
            <person name="Sharon I."/>
            <person name="Castelle C.J."/>
            <person name="Singh A."/>
            <person name="Wilkins M.J."/>
            <person name="Williams K.H."/>
            <person name="Banfield J.F."/>
        </authorList>
    </citation>
    <scope>NUCLEOTIDE SEQUENCE [LARGE SCALE GENOMIC DNA]</scope>
</reference>
<organism evidence="1 2">
    <name type="scientific">Candidatus Roizmanbacteria bacterium GW2011_GWA1_41_13</name>
    <dbReference type="NCBI Taxonomy" id="1618474"/>
    <lineage>
        <taxon>Bacteria</taxon>
        <taxon>Candidatus Roizmaniibacteriota</taxon>
    </lineage>
</organism>
<sequence>MPQEIPPHIRTGRQCAQEIGEYAQTLQNGEINCITNDTLLHFLDEHVPDREGNQLDIDKEWIMSLSQTVFFLLVEFNNWISQNTDFDTSSKDDFVHDDDGLDTPELPSTIEKFLRDILTDTDALPSFQPNSPSFFEAEKRVDTIVHEHDGAEDLTSLLLTEIDLLLKHYGEEVRNMSQKRTLYCFHRDNPTGERELAY</sequence>
<dbReference type="Proteomes" id="UP000034961">
    <property type="component" value="Unassembled WGS sequence"/>
</dbReference>
<accession>A0A0G0V0B2</accession>
<protein>
    <submittedName>
        <fullName evidence="1">Uncharacterized protein</fullName>
    </submittedName>
</protein>